<dbReference type="EMBL" id="JANIPJ010000005">
    <property type="protein sequence ID" value="MCR2804164.1"/>
    <property type="molecule type" value="Genomic_DNA"/>
</dbReference>
<dbReference type="InterPro" id="IPR053158">
    <property type="entry name" value="CapK_Type1_Caps_Biosynth"/>
</dbReference>
<dbReference type="Gene3D" id="3.40.50.12780">
    <property type="entry name" value="N-terminal domain of ligase-like"/>
    <property type="match status" value="1"/>
</dbReference>
<dbReference type="PANTHER" id="PTHR36932">
    <property type="entry name" value="CAPSULAR POLYSACCHARIDE BIOSYNTHESIS PROTEIN"/>
    <property type="match status" value="1"/>
</dbReference>
<organism evidence="1 2">
    <name type="scientific">Paenibacillus soyae</name>
    <dbReference type="NCBI Taxonomy" id="2969249"/>
    <lineage>
        <taxon>Bacteria</taxon>
        <taxon>Bacillati</taxon>
        <taxon>Bacillota</taxon>
        <taxon>Bacilli</taxon>
        <taxon>Bacillales</taxon>
        <taxon>Paenibacillaceae</taxon>
        <taxon>Paenibacillus</taxon>
    </lineage>
</organism>
<name>A0A9X2MQ53_9BACL</name>
<dbReference type="RefSeq" id="WP_257444996.1">
    <property type="nucleotide sequence ID" value="NZ_JANIPJ010000005.1"/>
</dbReference>
<keyword evidence="2" id="KW-1185">Reference proteome</keyword>
<evidence type="ECO:0000313" key="2">
    <source>
        <dbReference type="Proteomes" id="UP001141950"/>
    </source>
</evidence>
<evidence type="ECO:0000313" key="1">
    <source>
        <dbReference type="EMBL" id="MCR2804164.1"/>
    </source>
</evidence>
<protein>
    <recommendedName>
        <fullName evidence="3">CoF synthetase</fullName>
    </recommendedName>
</protein>
<evidence type="ECO:0008006" key="3">
    <source>
        <dbReference type="Google" id="ProtNLM"/>
    </source>
</evidence>
<sequence>MRKPEIAELREHVQTIAGLHPWYRQLLTDAGLPCAELAATPADPLPRLPLLSAELLERHYFSQPPREGSGLSVYRTSGTSTGRRKAIYYSEEDDADYIAAKKNSYLAWLGERHGIGRAMADLGTGHAASTALSIFADMGARGEAIPFTAPIEEHVAGLASFKPELLYTMPSILEAIADAAPAPQKFGIRKIILVGELASLEWQSRMAARFGLSASDILDTYGSIEVGAIAAYHHGLGRYVLAEGLIGESLPAERVDERFEALASDEGVLVLTSLRRRLFPVIRYVTYDVVRDFRVIEQDGKRLYTFRCLTKRIGHELKHGEKISLYDIEEAVCRHAPGVSLRVGVRENKLTLYLSGEGLDAEKLSAIRAEVEGRIGDIGMMIRNGLLAGIEVIDVGSRDLLPTGGVKSKKLY</sequence>
<reference evidence="1" key="1">
    <citation type="submission" date="2022-08" db="EMBL/GenBank/DDBJ databases">
        <title>The genomic sequence of strain Paenibacillus sp. SCIV0701.</title>
        <authorList>
            <person name="Zhao H."/>
        </authorList>
    </citation>
    <scope>NUCLEOTIDE SEQUENCE</scope>
    <source>
        <strain evidence="1">SCIV0701</strain>
    </source>
</reference>
<comment type="caution">
    <text evidence="1">The sequence shown here is derived from an EMBL/GenBank/DDBJ whole genome shotgun (WGS) entry which is preliminary data.</text>
</comment>
<gene>
    <name evidence="1" type="ORF">NQZ67_09760</name>
</gene>
<dbReference type="Proteomes" id="UP001141950">
    <property type="component" value="Unassembled WGS sequence"/>
</dbReference>
<dbReference type="InterPro" id="IPR042099">
    <property type="entry name" value="ANL_N_sf"/>
</dbReference>
<dbReference type="AlphaFoldDB" id="A0A9X2MQ53"/>
<dbReference type="PANTHER" id="PTHR36932:SF1">
    <property type="entry name" value="CAPSULAR POLYSACCHARIDE BIOSYNTHESIS PROTEIN"/>
    <property type="match status" value="1"/>
</dbReference>
<accession>A0A9X2MQ53</accession>
<proteinExistence type="predicted"/>
<dbReference type="SUPFAM" id="SSF56801">
    <property type="entry name" value="Acetyl-CoA synthetase-like"/>
    <property type="match status" value="1"/>
</dbReference>